<sequence length="97" mass="11209">MNDIFACNVFIAEVCFTDTMNTRNKYDHFIFSLLESRISRKVMTKFFTCCKYFTQISIAAFLPYLLLKCGFISRNSDDPTPVVRASQPDVWCAVRSV</sequence>
<proteinExistence type="predicted"/>
<organism evidence="1 2">
    <name type="scientific">Collimonas pratensis</name>
    <dbReference type="NCBI Taxonomy" id="279113"/>
    <lineage>
        <taxon>Bacteria</taxon>
        <taxon>Pseudomonadati</taxon>
        <taxon>Pseudomonadota</taxon>
        <taxon>Betaproteobacteria</taxon>
        <taxon>Burkholderiales</taxon>
        <taxon>Oxalobacteraceae</taxon>
        <taxon>Collimonas</taxon>
    </lineage>
</organism>
<protein>
    <submittedName>
        <fullName evidence="1">Uncharacterized protein</fullName>
    </submittedName>
</protein>
<evidence type="ECO:0000313" key="2">
    <source>
        <dbReference type="Proteomes" id="UP000074914"/>
    </source>
</evidence>
<dbReference type="EMBL" id="CP013236">
    <property type="protein sequence ID" value="AMP13417.1"/>
    <property type="molecule type" value="Genomic_DNA"/>
</dbReference>
<reference evidence="1 2" key="1">
    <citation type="submission" date="2015-11" db="EMBL/GenBank/DDBJ databases">
        <title>Exploring the genomic traits of fungus-feeding bacterial genus Collimonas.</title>
        <authorList>
            <person name="Song C."/>
            <person name="Schmidt R."/>
            <person name="de Jager V."/>
            <person name="Krzyzanowska D."/>
            <person name="Jongedijk E."/>
            <person name="Cankar K."/>
            <person name="Beekwilder J."/>
            <person name="van Veen A."/>
            <person name="de Boer W."/>
            <person name="van Veen J.A."/>
            <person name="Garbeva P."/>
        </authorList>
    </citation>
    <scope>NUCLEOTIDE SEQUENCE [LARGE SCALE GENOMIC DNA]</scope>
    <source>
        <strain evidence="1 2">Ter291</strain>
    </source>
</reference>
<keyword evidence="2" id="KW-1185">Reference proteome</keyword>
<dbReference type="Proteomes" id="UP000074914">
    <property type="component" value="Chromosome"/>
</dbReference>
<accession>A0ABM5Z2Z2</accession>
<gene>
    <name evidence="1" type="ORF">CPter291_1141</name>
</gene>
<evidence type="ECO:0000313" key="1">
    <source>
        <dbReference type="EMBL" id="AMP13417.1"/>
    </source>
</evidence>
<name>A0ABM5Z2Z2_9BURK</name>